<reference evidence="2" key="2">
    <citation type="submission" date="2013-12" db="EMBL/GenBank/DDBJ databases">
        <authorList>
            <person name="Mihasan M."/>
            <person name="Brandsch R."/>
        </authorList>
    </citation>
    <scope>NUCLEOTIDE SEQUENCE</scope>
    <source>
        <strain evidence="2">ATCC 49919</strain>
        <plasmid evidence="2">pAO1</plasmid>
    </source>
</reference>
<reference evidence="2" key="1">
    <citation type="journal article" date="2003" name="J. Bacteriol.">
        <title>Sequence of the 165-kilobase catabolic plasmid pAO1 from Arthrobacter nicotinovorans and identification of a pAO1-dependent nicotine uptake system.</title>
        <authorList>
            <person name="Igloi G.L."/>
            <person name="Brandsch R."/>
        </authorList>
    </citation>
    <scope>NUCLEOTIDE SEQUENCE [LARGE SCALE GENOMIC DNA]</scope>
    <source>
        <strain evidence="2">ATCC 49919</strain>
        <plasmid evidence="2">pAO1</plasmid>
    </source>
</reference>
<name>Q8GAD4_PAENI</name>
<feature type="region of interest" description="Disordered" evidence="1">
    <location>
        <begin position="346"/>
        <end position="372"/>
    </location>
</feature>
<accession>Q8GAD4</accession>
<proteinExistence type="predicted"/>
<dbReference type="InterPro" id="IPR036390">
    <property type="entry name" value="WH_DNA-bd_sf"/>
</dbReference>
<geneLocation type="plasmid" evidence="2">
    <name>pAO1</name>
</geneLocation>
<organism evidence="2">
    <name type="scientific">Paenarthrobacter nicotinovorans</name>
    <name type="common">Arthrobacter nicotinovorans</name>
    <dbReference type="NCBI Taxonomy" id="29320"/>
    <lineage>
        <taxon>Bacteria</taxon>
        <taxon>Bacillati</taxon>
        <taxon>Actinomycetota</taxon>
        <taxon>Actinomycetes</taxon>
        <taxon>Micrococcales</taxon>
        <taxon>Micrococcaceae</taxon>
        <taxon>Paenarthrobacter</taxon>
    </lineage>
</organism>
<dbReference type="SUPFAM" id="SSF46785">
    <property type="entry name" value="Winged helix' DNA-binding domain"/>
    <property type="match status" value="1"/>
</dbReference>
<keyword evidence="2" id="KW-0614">Plasmid</keyword>
<protein>
    <submittedName>
        <fullName evidence="2">Uncharacterized protein</fullName>
    </submittedName>
</protein>
<feature type="compositionally biased region" description="Polar residues" evidence="1">
    <location>
        <begin position="353"/>
        <end position="366"/>
    </location>
</feature>
<dbReference type="AlphaFoldDB" id="Q8GAD4"/>
<evidence type="ECO:0000256" key="1">
    <source>
        <dbReference type="SAM" id="MobiDB-lite"/>
    </source>
</evidence>
<dbReference type="EMBL" id="AJ507836">
    <property type="protein sequence ID" value="CAD47997.1"/>
    <property type="molecule type" value="Genomic_DNA"/>
</dbReference>
<sequence>MLQTDLAGSALSHSLNRNKIIVQQHALVLPAAGAAGVSQEPPQTSCAAQAWAALAPLLAGQPRVRLSRDGGKTYPQKHERALTETLPTFPAAVRIFGKDGSCSAIFLDFDSSIAGIDWVKADVRSLQSWLHSCGARWIEDYSPSGGRHVYIPLETRVSFSEAREVVEALGTRYRTLDKSPHQNLLHGCMRTPGSPHKRGGHQELAMSLSMAYDVARRPNTVRVWEALRRELSHEIASVRSLRLERTLSAEDTTPEPPQVIGRMSRPMQQMALSGLYDVNRYASDSEARQAVLTAAAVAGMELVDVQRRILQGIWPGLASFYARYASHQRLPSLKRDWNNAVSYLRKNQAAKPGNNNARKSPTSQPNTQPPLDLRVIQDSNSEHRYLRTWRNALRLREPAYASSRTGLARRMVLRALGAAAHMTASRFVEFGDRSIAVATGLDHTTVGSHLRALRAENQPLVTLVERGRGTKGDLYMLTIPEALRPASEELAWRKGKIHPLRPVFRELGLPAAFVYEALEAMPGLTTTELVKHTRLSRTAVSESLEVLAAWNMIVRNNTRSWTIVSTTSLQELAEYFGVLEAVAGQLQKYRVERIVWREWLSKNVNTVAELLSPTDDYPWEAFEGPPDDWTLADMVFKSAMSGVGDSGLGVLSQ</sequence>
<evidence type="ECO:0000313" key="2">
    <source>
        <dbReference type="EMBL" id="CAD47997.1"/>
    </source>
</evidence>